<dbReference type="PANTHER" id="PTHR12151">
    <property type="entry name" value="ELECTRON TRANSPORT PROTIN SCO1/SENC FAMILY MEMBER"/>
    <property type="match status" value="1"/>
</dbReference>
<protein>
    <submittedName>
        <fullName evidence="5">SCO family protein</fullName>
    </submittedName>
</protein>
<dbReference type="Proteomes" id="UP001165653">
    <property type="component" value="Unassembled WGS sequence"/>
</dbReference>
<evidence type="ECO:0000256" key="3">
    <source>
        <dbReference type="SAM" id="Phobius"/>
    </source>
</evidence>
<organism evidence="5 6">
    <name type="scientific">Luteolibacter rhizosphaerae</name>
    <dbReference type="NCBI Taxonomy" id="2989719"/>
    <lineage>
        <taxon>Bacteria</taxon>
        <taxon>Pseudomonadati</taxon>
        <taxon>Verrucomicrobiota</taxon>
        <taxon>Verrucomicrobiia</taxon>
        <taxon>Verrucomicrobiales</taxon>
        <taxon>Verrucomicrobiaceae</taxon>
        <taxon>Luteolibacter</taxon>
    </lineage>
</organism>
<reference evidence="5" key="1">
    <citation type="submission" date="2022-10" db="EMBL/GenBank/DDBJ databases">
        <title>Luteolibacter sp. GHJ8, whole genome shotgun sequencing project.</title>
        <authorList>
            <person name="Zhao G."/>
            <person name="Shen L."/>
        </authorList>
    </citation>
    <scope>NUCLEOTIDE SEQUENCE</scope>
    <source>
        <strain evidence="5">GHJ8</strain>
    </source>
</reference>
<dbReference type="SUPFAM" id="SSF52833">
    <property type="entry name" value="Thioredoxin-like"/>
    <property type="match status" value="1"/>
</dbReference>
<accession>A0ABT3G886</accession>
<evidence type="ECO:0000313" key="5">
    <source>
        <dbReference type="EMBL" id="MCW1915706.1"/>
    </source>
</evidence>
<dbReference type="EMBL" id="JAPDDR010000010">
    <property type="protein sequence ID" value="MCW1915706.1"/>
    <property type="molecule type" value="Genomic_DNA"/>
</dbReference>
<dbReference type="InterPro" id="IPR013766">
    <property type="entry name" value="Thioredoxin_domain"/>
</dbReference>
<dbReference type="Pfam" id="PF02630">
    <property type="entry name" value="SCO1-SenC"/>
    <property type="match status" value="1"/>
</dbReference>
<keyword evidence="2" id="KW-0186">Copper</keyword>
<keyword evidence="3" id="KW-1133">Transmembrane helix</keyword>
<sequence>MTDRGKIGMIYGGVAVLSALIIGVAVYLGKQVPEQPQPDFSNVVAEKEPTLFQIQNDFSGVNQAGEQVKLSDLKGKVWVVSEFFAVCPHCAARNGVELKGIYEQFKDHPDFQMVCVSVDPETDTHDKLEAYGKALGADPKNWWFLTHPNVQETHDYLEKELKFFKIRERTDQADRESNGRYAHDMGITLVDREWNVLGKWPLYDAKSEEGRRRDPHLYEKLKKELETRIHEELDKNETPGI</sequence>
<comment type="caution">
    <text evidence="5">The sequence shown here is derived from an EMBL/GenBank/DDBJ whole genome shotgun (WGS) entry which is preliminary data.</text>
</comment>
<keyword evidence="6" id="KW-1185">Reference proteome</keyword>
<dbReference type="InterPro" id="IPR036249">
    <property type="entry name" value="Thioredoxin-like_sf"/>
</dbReference>
<comment type="similarity">
    <text evidence="1">Belongs to the SCO1/2 family.</text>
</comment>
<gene>
    <name evidence="5" type="ORF">OJ996_19120</name>
</gene>
<keyword evidence="3" id="KW-0472">Membrane</keyword>
<feature type="transmembrane region" description="Helical" evidence="3">
    <location>
        <begin position="7"/>
        <end position="28"/>
    </location>
</feature>
<evidence type="ECO:0000256" key="2">
    <source>
        <dbReference type="ARBA" id="ARBA00023008"/>
    </source>
</evidence>
<dbReference type="PANTHER" id="PTHR12151:SF25">
    <property type="entry name" value="LINALOOL DEHYDRATASE_ISOMERASE DOMAIN-CONTAINING PROTEIN"/>
    <property type="match status" value="1"/>
</dbReference>
<keyword evidence="3" id="KW-0812">Transmembrane</keyword>
<dbReference type="Gene3D" id="3.40.30.10">
    <property type="entry name" value="Glutaredoxin"/>
    <property type="match status" value="1"/>
</dbReference>
<dbReference type="RefSeq" id="WP_264515260.1">
    <property type="nucleotide sequence ID" value="NZ_JAPDDR010000010.1"/>
</dbReference>
<dbReference type="PROSITE" id="PS51352">
    <property type="entry name" value="THIOREDOXIN_2"/>
    <property type="match status" value="1"/>
</dbReference>
<evidence type="ECO:0000313" key="6">
    <source>
        <dbReference type="Proteomes" id="UP001165653"/>
    </source>
</evidence>
<proteinExistence type="inferred from homology"/>
<feature type="domain" description="Thioredoxin" evidence="4">
    <location>
        <begin position="26"/>
        <end position="226"/>
    </location>
</feature>
<evidence type="ECO:0000259" key="4">
    <source>
        <dbReference type="PROSITE" id="PS51352"/>
    </source>
</evidence>
<dbReference type="InterPro" id="IPR003782">
    <property type="entry name" value="SCO1/SenC"/>
</dbReference>
<evidence type="ECO:0000256" key="1">
    <source>
        <dbReference type="ARBA" id="ARBA00010996"/>
    </source>
</evidence>
<name>A0ABT3G886_9BACT</name>